<evidence type="ECO:0000256" key="1">
    <source>
        <dbReference type="SAM" id="Phobius"/>
    </source>
</evidence>
<dbReference type="PANTHER" id="PTHR28653">
    <property type="match status" value="1"/>
</dbReference>
<dbReference type="AlphaFoldDB" id="A0A3P9I1B9"/>
<keyword evidence="1" id="KW-0472">Membrane</keyword>
<reference evidence="2" key="4">
    <citation type="submission" date="2025-09" db="UniProtKB">
        <authorList>
            <consortium name="Ensembl"/>
        </authorList>
    </citation>
    <scope>IDENTIFICATION</scope>
    <source>
        <strain evidence="2">HSOK</strain>
    </source>
</reference>
<evidence type="ECO:0000313" key="2">
    <source>
        <dbReference type="Ensembl" id="ENSORLP00015013653.1"/>
    </source>
</evidence>
<proteinExistence type="predicted"/>
<accession>A0A3P9I1B9</accession>
<feature type="transmembrane region" description="Helical" evidence="1">
    <location>
        <begin position="258"/>
        <end position="277"/>
    </location>
</feature>
<dbReference type="Ensembl" id="ENSORLT00015021091.1">
    <property type="protein sequence ID" value="ENSORLP00015013653.1"/>
    <property type="gene ID" value="ENSORLG00015014549.1"/>
</dbReference>
<evidence type="ECO:0000313" key="3">
    <source>
        <dbReference type="Proteomes" id="UP000265200"/>
    </source>
</evidence>
<protein>
    <submittedName>
        <fullName evidence="2">SWIM-type zinc finger 7 associated protein 1</fullName>
    </submittedName>
</protein>
<name>A0A3P9I1B9_ORYLA</name>
<reference evidence="2 3" key="2">
    <citation type="submission" date="2017-04" db="EMBL/GenBank/DDBJ databases">
        <title>CpG methylation of centromeres and impact of large insertions on vertebrate speciation.</title>
        <authorList>
            <person name="Ichikawa K."/>
            <person name="Yoshimura J."/>
            <person name="Morishita S."/>
        </authorList>
    </citation>
    <scope>NUCLEOTIDE SEQUENCE</scope>
    <source>
        <strain evidence="2 3">HSOK</strain>
    </source>
</reference>
<dbReference type="Proteomes" id="UP000265200">
    <property type="component" value="Chromosome 8"/>
</dbReference>
<reference key="1">
    <citation type="journal article" date="2007" name="Nature">
        <title>The medaka draft genome and insights into vertebrate genome evolution.</title>
        <authorList>
            <person name="Kasahara M."/>
            <person name="Naruse K."/>
            <person name="Sasaki S."/>
            <person name="Nakatani Y."/>
            <person name="Qu W."/>
            <person name="Ahsan B."/>
            <person name="Yamada T."/>
            <person name="Nagayasu Y."/>
            <person name="Doi K."/>
            <person name="Kasai Y."/>
            <person name="Jindo T."/>
            <person name="Kobayashi D."/>
            <person name="Shimada A."/>
            <person name="Toyoda A."/>
            <person name="Kuroki Y."/>
            <person name="Fujiyama A."/>
            <person name="Sasaki T."/>
            <person name="Shimizu A."/>
            <person name="Asakawa S."/>
            <person name="Shimizu N."/>
            <person name="Hashimoto S."/>
            <person name="Yang J."/>
            <person name="Lee Y."/>
            <person name="Matsushima K."/>
            <person name="Sugano S."/>
            <person name="Sakaizumi M."/>
            <person name="Narita T."/>
            <person name="Ohishi K."/>
            <person name="Haga S."/>
            <person name="Ohta F."/>
            <person name="Nomoto H."/>
            <person name="Nogata K."/>
            <person name="Morishita T."/>
            <person name="Endo T."/>
            <person name="Shin-I T."/>
            <person name="Takeda H."/>
            <person name="Morishita S."/>
            <person name="Kohara Y."/>
        </authorList>
    </citation>
    <scope>NUCLEOTIDE SEQUENCE [LARGE SCALE GENOMIC DNA]</scope>
    <source>
        <strain>Hd-rR</strain>
    </source>
</reference>
<keyword evidence="1" id="KW-0812">Transmembrane</keyword>
<sequence>MTDILSLVFRTFMSQTKPQKEPASAESPPSAAGSSVLLVGDRGVSSSLLLLAAITAASEMGIRVAFFTQTQIQSLPETLRRGKTTFFYPRTLEQLLLQVASLHESPPPPSLIVVDRLESFLRGPAGGCSTGCFSGEQSSAARLSALLCDTAAFLTQELEQRGSTSAPCRVIASYLSEEDAMKDGEDLCGTDPVLDVLDRYFQVRCTLDRDRGYEAAAAAVQEVWHVFLSGRGITDAFLEKDGEEKLNATQEWQMKNSFPPAAGMVVSGHVLLFSFLFRQRKTETTRRETLTYIPLTRSSGFYEGRDVQTFCKERQIWWSKNV</sequence>
<reference evidence="2" key="3">
    <citation type="submission" date="2025-08" db="UniProtKB">
        <authorList>
            <consortium name="Ensembl"/>
        </authorList>
    </citation>
    <scope>IDENTIFICATION</scope>
    <source>
        <strain evidence="2">HSOK</strain>
    </source>
</reference>
<dbReference type="PANTHER" id="PTHR28653:SF1">
    <property type="entry name" value="ATPASE SWSAP1"/>
    <property type="match status" value="1"/>
</dbReference>
<keyword evidence="1" id="KW-1133">Transmembrane helix</keyword>
<organism evidence="2 3">
    <name type="scientific">Oryzias latipes</name>
    <name type="common">Japanese rice fish</name>
    <name type="synonym">Japanese killifish</name>
    <dbReference type="NCBI Taxonomy" id="8090"/>
    <lineage>
        <taxon>Eukaryota</taxon>
        <taxon>Metazoa</taxon>
        <taxon>Chordata</taxon>
        <taxon>Craniata</taxon>
        <taxon>Vertebrata</taxon>
        <taxon>Euteleostomi</taxon>
        <taxon>Actinopterygii</taxon>
        <taxon>Neopterygii</taxon>
        <taxon>Teleostei</taxon>
        <taxon>Neoteleostei</taxon>
        <taxon>Acanthomorphata</taxon>
        <taxon>Ovalentaria</taxon>
        <taxon>Atherinomorphae</taxon>
        <taxon>Beloniformes</taxon>
        <taxon>Adrianichthyidae</taxon>
        <taxon>Oryziinae</taxon>
        <taxon>Oryzias</taxon>
    </lineage>
</organism>